<feature type="compositionally biased region" description="Polar residues" evidence="9">
    <location>
        <begin position="459"/>
        <end position="469"/>
    </location>
</feature>
<dbReference type="EC" id="3.1.3.16" evidence="3"/>
<dbReference type="InterPro" id="IPR000340">
    <property type="entry name" value="Dual-sp_phosphatase_cat-dom"/>
</dbReference>
<dbReference type="PANTHER" id="PTHR45864">
    <property type="entry name" value="SLINGSHOT PROTEIN PHOSPHATASE HOMOLOG"/>
    <property type="match status" value="1"/>
</dbReference>
<dbReference type="SMART" id="SM00195">
    <property type="entry name" value="DSPc"/>
    <property type="match status" value="1"/>
</dbReference>
<evidence type="ECO:0000256" key="6">
    <source>
        <dbReference type="ARBA" id="ARBA00022912"/>
    </source>
</evidence>
<dbReference type="GO" id="GO:0030837">
    <property type="term" value="P:negative regulation of actin filament polymerization"/>
    <property type="evidence" value="ECO:0007669"/>
    <property type="project" value="InterPro"/>
</dbReference>
<evidence type="ECO:0000259" key="10">
    <source>
        <dbReference type="PROSITE" id="PS50054"/>
    </source>
</evidence>
<reference evidence="14" key="2">
    <citation type="submission" date="2023-11" db="UniProtKB">
        <authorList>
            <consortium name="WormBaseParasite"/>
        </authorList>
    </citation>
    <scope>IDENTIFICATION</scope>
</reference>
<sequence length="1240" mass="137751">MSLITIDRSLIASENDCEEITDGDKNESSSRSSQSEDFLMCKGTAVGLNIHSRRRSSCIKANDEIQDHLKRIIALLRFGDYIQLIVKLQSTNPKPHQHRYCCIISTFGKQETEESSILGVDITDGRATVGLVLSIWQDMSINLCGDGGFELITKDTVKQFKPVSVQALWAAFQAVNKACQVARANAYFCRGFTHDWVNYYHSLPASSTQQIQEWLKTDDIDGFIQSLSHSSLFDNATDEEKECARMEALIRVKLQEIMYSVDLEEVTVLQLRERLEEELKQPLRAYRHFIEKQILTIYGQMDEASVIFDHVLLGTTFNASNRDELERRNVTHILNVTREIDNFFPGDKFEYKNIRVYDDEQSSLLPYWEETHRFINEAKVLGTRCLVHCKMGISRSASTVIAYAMKEHNWDLETALSYVKCRRPCVQPNPGFMRELYTYQGILEASSNRHKPIFHNDQNKPNKMSSPLGSTSTNSTNISQQNSNVTSILSNNPGDNHQNHRNDDVIENSPTHEEFEQSGNTASTAIDGNVPVNASSSLPPLSPSATGNDSSSNSTVKNEVTRNGAVDLEKELFAFKRLSIPSITVTNTMTTATTSSNNIPFCNSLNTMPNGEQEQQNHMSMTLSACCDTAISSSTSMNRPVILWDFDDNEKGISNSTIVAKNSHCLRHWHPDVFENIDCFDRQRLFFNFNSNYSNSHKNASLSVSPNSCSCSSSITPTSPSQLLQINQLNYANLLSTTPIAWDYANELRATPPLEQNAKSSIIPCKPMNIPLVTCFPISQGTVLSEEETIDESGLEQELDNSSNNKNNDNVEEISKNIVPKRLSHVLRMVSKLSDLNLFSASLNQNAKEKISAPCESSCIPPIKWERSKSVNAFNTCTTNTSGSNNNNNGMNTSSTSPVHLPRVVVTNSDVSSAPPNPNLYSSVNTEFPVGEDLCKRNPSISDVKMRHIERRKSSYADLLVTTDSRTTTNNVVILPERSHSTRSSYRTSRLRPDDSWIMNSNDCGNDTVFLDSGNLTSTITTEAIATSTTVITSSATPCPVLCPSSSSSTSSSSSSSLSSSPLSCSKINTLHNSSVSLPLYTSKKESVSSTGGISNPLNCNTTTESQFKLYACENLPWLQTRSKSQDRIICKTVCEKLEPNCIARRPPVFMNKPPTVTRKTTIPTVTPTSVNSDGSSVFSGSPSNPVLLMLNSVNTSNSNYYDNKKSDYLPVNSFRPLRRVINWPPRSVDPLTATESYCS</sequence>
<dbReference type="InterPro" id="IPR020422">
    <property type="entry name" value="TYR_PHOSPHATASE_DUAL_dom"/>
</dbReference>
<comment type="similarity">
    <text evidence="2">Belongs to the protein-tyrosine phosphatase family.</text>
</comment>
<evidence type="ECO:0000313" key="14">
    <source>
        <dbReference type="WBParaSite" id="TREG1_89390.1"/>
    </source>
</evidence>
<feature type="compositionally biased region" description="Low complexity" evidence="9">
    <location>
        <begin position="529"/>
        <end position="545"/>
    </location>
</feature>
<feature type="region of interest" description="Disordered" evidence="9">
    <location>
        <begin position="792"/>
        <end position="813"/>
    </location>
</feature>
<dbReference type="SUPFAM" id="SSF52799">
    <property type="entry name" value="(Phosphotyrosine protein) phosphatases II"/>
    <property type="match status" value="1"/>
</dbReference>
<evidence type="ECO:0000256" key="4">
    <source>
        <dbReference type="ARBA" id="ARBA00022490"/>
    </source>
</evidence>
<keyword evidence="5" id="KW-0378">Hydrolase</keyword>
<dbReference type="InterPro" id="IPR014876">
    <property type="entry name" value="DEK_C"/>
</dbReference>
<evidence type="ECO:0000256" key="9">
    <source>
        <dbReference type="SAM" id="MobiDB-lite"/>
    </source>
</evidence>
<comment type="catalytic activity">
    <reaction evidence="8">
        <text>O-phospho-L-threonyl-[protein] + H2O = L-threonyl-[protein] + phosphate</text>
        <dbReference type="Rhea" id="RHEA:47004"/>
        <dbReference type="Rhea" id="RHEA-COMP:11060"/>
        <dbReference type="Rhea" id="RHEA-COMP:11605"/>
        <dbReference type="ChEBI" id="CHEBI:15377"/>
        <dbReference type="ChEBI" id="CHEBI:30013"/>
        <dbReference type="ChEBI" id="CHEBI:43474"/>
        <dbReference type="ChEBI" id="CHEBI:61977"/>
        <dbReference type="EC" id="3.1.3.16"/>
    </reaction>
</comment>
<feature type="compositionally biased region" description="Polar residues" evidence="9">
    <location>
        <begin position="517"/>
        <end position="526"/>
    </location>
</feature>
<evidence type="ECO:0000256" key="8">
    <source>
        <dbReference type="ARBA" id="ARBA00048336"/>
    </source>
</evidence>
<dbReference type="PANTHER" id="PTHR45864:SF2">
    <property type="entry name" value="PROTEIN PHOSPHATASE SLINGSHOT"/>
    <property type="match status" value="1"/>
</dbReference>
<evidence type="ECO:0000256" key="1">
    <source>
        <dbReference type="ARBA" id="ARBA00004245"/>
    </source>
</evidence>
<dbReference type="Proteomes" id="UP000050795">
    <property type="component" value="Unassembled WGS sequence"/>
</dbReference>
<dbReference type="Pfam" id="PF23040">
    <property type="entry name" value="PH_SSH1-like_1st"/>
    <property type="match status" value="1"/>
</dbReference>
<dbReference type="GO" id="GO:0005856">
    <property type="term" value="C:cytoskeleton"/>
    <property type="evidence" value="ECO:0007669"/>
    <property type="project" value="UniProtKB-SubCell"/>
</dbReference>
<keyword evidence="6" id="KW-0904">Protein phosphatase</keyword>
<comment type="subcellular location">
    <subcellularLocation>
        <location evidence="1">Cytoplasm</location>
        <location evidence="1">Cytoskeleton</location>
    </subcellularLocation>
</comment>
<dbReference type="InterPro" id="IPR043588">
    <property type="entry name" value="SSH-N"/>
</dbReference>
<feature type="region of interest" description="Disordered" evidence="9">
    <location>
        <begin position="451"/>
        <end position="558"/>
    </location>
</feature>
<evidence type="ECO:0000256" key="2">
    <source>
        <dbReference type="ARBA" id="ARBA00009580"/>
    </source>
</evidence>
<dbReference type="PROSITE" id="PS50056">
    <property type="entry name" value="TYR_PHOSPHATASE_2"/>
    <property type="match status" value="1"/>
</dbReference>
<dbReference type="Pfam" id="PF08766">
    <property type="entry name" value="DEK_C"/>
    <property type="match status" value="1"/>
</dbReference>
<accession>A0AA85KIM1</accession>
<dbReference type="GO" id="GO:0004722">
    <property type="term" value="F:protein serine/threonine phosphatase activity"/>
    <property type="evidence" value="ECO:0007669"/>
    <property type="project" value="UniProtKB-EC"/>
</dbReference>
<evidence type="ECO:0000259" key="11">
    <source>
        <dbReference type="PROSITE" id="PS50056"/>
    </source>
</evidence>
<evidence type="ECO:0000256" key="5">
    <source>
        <dbReference type="ARBA" id="ARBA00022801"/>
    </source>
</evidence>
<keyword evidence="4" id="KW-0963">Cytoplasm</keyword>
<keyword evidence="13" id="KW-1185">Reference proteome</keyword>
<feature type="compositionally biased region" description="Basic and acidic residues" evidence="9">
    <location>
        <begin position="497"/>
        <end position="515"/>
    </location>
</feature>
<dbReference type="PROSITE" id="PS51998">
    <property type="entry name" value="DEK_C"/>
    <property type="match status" value="1"/>
</dbReference>
<dbReference type="Gene3D" id="3.90.190.10">
    <property type="entry name" value="Protein tyrosine phosphatase superfamily"/>
    <property type="match status" value="1"/>
</dbReference>
<protein>
    <recommendedName>
        <fullName evidence="3">protein-serine/threonine phosphatase</fullName>
        <ecNumber evidence="3">3.1.3.16</ecNumber>
    </recommendedName>
</protein>
<evidence type="ECO:0000256" key="3">
    <source>
        <dbReference type="ARBA" id="ARBA00013081"/>
    </source>
</evidence>
<feature type="domain" description="Tyrosine-protein phosphatase" evidence="10">
    <location>
        <begin position="303"/>
        <end position="445"/>
    </location>
</feature>
<dbReference type="PROSITE" id="PS00383">
    <property type="entry name" value="TYR_PHOSPHATASE_1"/>
    <property type="match status" value="1"/>
</dbReference>
<evidence type="ECO:0000256" key="7">
    <source>
        <dbReference type="ARBA" id="ARBA00023212"/>
    </source>
</evidence>
<name>A0AA85KIM1_TRIRE</name>
<dbReference type="InterPro" id="IPR043587">
    <property type="entry name" value="Phosphatase_SSH-like"/>
</dbReference>
<dbReference type="GO" id="GO:0003779">
    <property type="term" value="F:actin binding"/>
    <property type="evidence" value="ECO:0007669"/>
    <property type="project" value="InterPro"/>
</dbReference>
<dbReference type="WBParaSite" id="TREG1_89390.1">
    <property type="protein sequence ID" value="TREG1_89390.1"/>
    <property type="gene ID" value="TREG1_89390"/>
</dbReference>
<dbReference type="PROSITE" id="PS50054">
    <property type="entry name" value="TYR_PHOSPHATASE_DUAL"/>
    <property type="match status" value="1"/>
</dbReference>
<feature type="domain" description="Tyrosine specific protein phosphatases" evidence="11">
    <location>
        <begin position="365"/>
        <end position="424"/>
    </location>
</feature>
<proteinExistence type="inferred from homology"/>
<feature type="compositionally biased region" description="Polar residues" evidence="9">
    <location>
        <begin position="546"/>
        <end position="558"/>
    </location>
</feature>
<feature type="compositionally biased region" description="Low complexity" evidence="9">
    <location>
        <begin position="470"/>
        <end position="488"/>
    </location>
</feature>
<evidence type="ECO:0000313" key="13">
    <source>
        <dbReference type="Proteomes" id="UP000050795"/>
    </source>
</evidence>
<feature type="region of interest" description="Disordered" evidence="9">
    <location>
        <begin position="1153"/>
        <end position="1178"/>
    </location>
</feature>
<dbReference type="InterPro" id="IPR016130">
    <property type="entry name" value="Tyr_Pase_AS"/>
</dbReference>
<feature type="domain" description="DEK-C" evidence="12">
    <location>
        <begin position="244"/>
        <end position="299"/>
    </location>
</feature>
<dbReference type="InterPro" id="IPR000387">
    <property type="entry name" value="Tyr_Pase_dom"/>
</dbReference>
<organism evidence="13 14">
    <name type="scientific">Trichobilharzia regenti</name>
    <name type="common">Nasal bird schistosome</name>
    <dbReference type="NCBI Taxonomy" id="157069"/>
    <lineage>
        <taxon>Eukaryota</taxon>
        <taxon>Metazoa</taxon>
        <taxon>Spiralia</taxon>
        <taxon>Lophotrochozoa</taxon>
        <taxon>Platyhelminthes</taxon>
        <taxon>Trematoda</taxon>
        <taxon>Digenea</taxon>
        <taxon>Strigeidida</taxon>
        <taxon>Schistosomatoidea</taxon>
        <taxon>Schistosomatidae</taxon>
        <taxon>Trichobilharzia</taxon>
    </lineage>
</organism>
<reference evidence="13" key="1">
    <citation type="submission" date="2022-06" db="EMBL/GenBank/DDBJ databases">
        <authorList>
            <person name="Berger JAMES D."/>
            <person name="Berger JAMES D."/>
        </authorList>
    </citation>
    <scope>NUCLEOTIDE SEQUENCE [LARGE SCALE GENOMIC DNA]</scope>
</reference>
<dbReference type="InterPro" id="IPR029021">
    <property type="entry name" value="Prot-tyrosine_phosphatase-like"/>
</dbReference>
<dbReference type="AlphaFoldDB" id="A0AA85KIM1"/>
<evidence type="ECO:0000259" key="12">
    <source>
        <dbReference type="PROSITE" id="PS51998"/>
    </source>
</evidence>
<dbReference type="FunFam" id="3.90.190.10:FF:000004">
    <property type="entry name" value="Protein phosphatase Slingshot homolog 2"/>
    <property type="match status" value="1"/>
</dbReference>
<dbReference type="Pfam" id="PF00782">
    <property type="entry name" value="DSPc"/>
    <property type="match status" value="1"/>
</dbReference>
<keyword evidence="7" id="KW-0206">Cytoskeleton</keyword>